<sequence length="201" mass="21235">MTTTNRFLNRVFVLVIGLVLLVGGAAVAAGSLLPDIQNPVTSGAKDAVNPTSDALSGSQPWILWVTAAAALVLILLLLWFVFRQGHGRTGTLLTVTEGKGRDTTTGGTLVVDAKVAAQVLEESLKRDPAILAIDVVAFRIKKENVLRITAETRRGASPIEVRTTIDQAVAEWDSLLGSTTPVVIQLVAGIRSRTGSTTRVA</sequence>
<proteinExistence type="predicted"/>
<dbReference type="EMBL" id="BAABAU010000001">
    <property type="protein sequence ID" value="GAA4266247.1"/>
    <property type="molecule type" value="Genomic_DNA"/>
</dbReference>
<organism evidence="2 3">
    <name type="scientific">Frondihabitans peucedani</name>
    <dbReference type="NCBI Taxonomy" id="598626"/>
    <lineage>
        <taxon>Bacteria</taxon>
        <taxon>Bacillati</taxon>
        <taxon>Actinomycetota</taxon>
        <taxon>Actinomycetes</taxon>
        <taxon>Micrococcales</taxon>
        <taxon>Microbacteriaceae</taxon>
        <taxon>Frondihabitans</taxon>
    </lineage>
</organism>
<dbReference type="RefSeq" id="WP_344795299.1">
    <property type="nucleotide sequence ID" value="NZ_BAABAU010000001.1"/>
</dbReference>
<evidence type="ECO:0000313" key="2">
    <source>
        <dbReference type="EMBL" id="GAA4266247.1"/>
    </source>
</evidence>
<keyword evidence="1" id="KW-0812">Transmembrane</keyword>
<protein>
    <recommendedName>
        <fullName evidence="4">Alkaline shock response membrane anchor protein AmaP</fullName>
    </recommendedName>
</protein>
<comment type="caution">
    <text evidence="2">The sequence shown here is derived from an EMBL/GenBank/DDBJ whole genome shotgun (WGS) entry which is preliminary data.</text>
</comment>
<keyword evidence="3" id="KW-1185">Reference proteome</keyword>
<keyword evidence="1" id="KW-0472">Membrane</keyword>
<keyword evidence="1" id="KW-1133">Transmembrane helix</keyword>
<evidence type="ECO:0008006" key="4">
    <source>
        <dbReference type="Google" id="ProtNLM"/>
    </source>
</evidence>
<dbReference type="Proteomes" id="UP001501594">
    <property type="component" value="Unassembled WGS sequence"/>
</dbReference>
<name>A0ABP8E202_9MICO</name>
<gene>
    <name evidence="2" type="ORF">GCM10022256_18590</name>
</gene>
<evidence type="ECO:0000313" key="3">
    <source>
        <dbReference type="Proteomes" id="UP001501594"/>
    </source>
</evidence>
<evidence type="ECO:0000256" key="1">
    <source>
        <dbReference type="SAM" id="Phobius"/>
    </source>
</evidence>
<feature type="transmembrane region" description="Helical" evidence="1">
    <location>
        <begin position="61"/>
        <end position="82"/>
    </location>
</feature>
<accession>A0ABP8E202</accession>
<reference evidence="3" key="1">
    <citation type="journal article" date="2019" name="Int. J. Syst. Evol. Microbiol.">
        <title>The Global Catalogue of Microorganisms (GCM) 10K type strain sequencing project: providing services to taxonomists for standard genome sequencing and annotation.</title>
        <authorList>
            <consortium name="The Broad Institute Genomics Platform"/>
            <consortium name="The Broad Institute Genome Sequencing Center for Infectious Disease"/>
            <person name="Wu L."/>
            <person name="Ma J."/>
        </authorList>
    </citation>
    <scope>NUCLEOTIDE SEQUENCE [LARGE SCALE GENOMIC DNA]</scope>
    <source>
        <strain evidence="3">JCM 17442</strain>
    </source>
</reference>